<accession>A0A917S7R9</accession>
<evidence type="ECO:0000313" key="1">
    <source>
        <dbReference type="EMBL" id="GGL60496.1"/>
    </source>
</evidence>
<dbReference type="AlphaFoldDB" id="A0A917S7R9"/>
<reference evidence="1" key="1">
    <citation type="journal article" date="2014" name="Int. J. Syst. Evol. Microbiol.">
        <title>Complete genome sequence of Corynebacterium casei LMG S-19264T (=DSM 44701T), isolated from a smear-ripened cheese.</title>
        <authorList>
            <consortium name="US DOE Joint Genome Institute (JGI-PGF)"/>
            <person name="Walter F."/>
            <person name="Albersmeier A."/>
            <person name="Kalinowski J."/>
            <person name="Ruckert C."/>
        </authorList>
    </citation>
    <scope>NUCLEOTIDE SEQUENCE</scope>
    <source>
        <strain evidence="1">JCM 15325</strain>
    </source>
</reference>
<keyword evidence="2" id="KW-1185">Reference proteome</keyword>
<sequence length="65" mass="7378">MDDALHYACGEILSVDKEFEGIKSHSFNKRTDERKAMAYIELEKALQTDLTIMIFAEGTVLKPKS</sequence>
<dbReference type="RefSeq" id="WP_188803963.1">
    <property type="nucleotide sequence ID" value="NZ_BMOK01000012.1"/>
</dbReference>
<proteinExistence type="predicted"/>
<evidence type="ECO:0000313" key="2">
    <source>
        <dbReference type="Proteomes" id="UP000654670"/>
    </source>
</evidence>
<dbReference type="Proteomes" id="UP000654670">
    <property type="component" value="Unassembled WGS sequence"/>
</dbReference>
<organism evidence="1 2">
    <name type="scientific">Sporolactobacillus putidus</name>
    <dbReference type="NCBI Taxonomy" id="492735"/>
    <lineage>
        <taxon>Bacteria</taxon>
        <taxon>Bacillati</taxon>
        <taxon>Bacillota</taxon>
        <taxon>Bacilli</taxon>
        <taxon>Bacillales</taxon>
        <taxon>Sporolactobacillaceae</taxon>
        <taxon>Sporolactobacillus</taxon>
    </lineage>
</organism>
<reference evidence="1" key="2">
    <citation type="submission" date="2020-09" db="EMBL/GenBank/DDBJ databases">
        <authorList>
            <person name="Sun Q."/>
            <person name="Ohkuma M."/>
        </authorList>
    </citation>
    <scope>NUCLEOTIDE SEQUENCE</scope>
    <source>
        <strain evidence="1">JCM 15325</strain>
    </source>
</reference>
<dbReference type="EMBL" id="BMOK01000012">
    <property type="protein sequence ID" value="GGL60496.1"/>
    <property type="molecule type" value="Genomic_DNA"/>
</dbReference>
<name>A0A917S7R9_9BACL</name>
<gene>
    <name evidence="1" type="ORF">GCM10007968_25640</name>
</gene>
<protein>
    <submittedName>
        <fullName evidence="1">Uncharacterized protein</fullName>
    </submittedName>
</protein>
<comment type="caution">
    <text evidence="1">The sequence shown here is derived from an EMBL/GenBank/DDBJ whole genome shotgun (WGS) entry which is preliminary data.</text>
</comment>